<name>A0ABP0NM81_9DINO</name>
<evidence type="ECO:0000313" key="5">
    <source>
        <dbReference type="EMBL" id="CAK9064664.1"/>
    </source>
</evidence>
<comment type="caution">
    <text evidence="5">The sequence shown here is derived from an EMBL/GenBank/DDBJ whole genome shotgun (WGS) entry which is preliminary data.</text>
</comment>
<dbReference type="InterPro" id="IPR036770">
    <property type="entry name" value="Ankyrin_rpt-contain_sf"/>
</dbReference>
<evidence type="ECO:0000256" key="2">
    <source>
        <dbReference type="ARBA" id="ARBA00023043"/>
    </source>
</evidence>
<keyword evidence="1" id="KW-0677">Repeat</keyword>
<dbReference type="Pfam" id="PF00023">
    <property type="entry name" value="Ank"/>
    <property type="match status" value="1"/>
</dbReference>
<feature type="repeat" description="ANK" evidence="3">
    <location>
        <begin position="10"/>
        <end position="42"/>
    </location>
</feature>
<dbReference type="PANTHER" id="PTHR24171">
    <property type="entry name" value="ANKYRIN REPEAT DOMAIN-CONTAINING PROTEIN 39-RELATED"/>
    <property type="match status" value="1"/>
</dbReference>
<reference evidence="5 6" key="1">
    <citation type="submission" date="2024-02" db="EMBL/GenBank/DDBJ databases">
        <authorList>
            <person name="Chen Y."/>
            <person name="Shah S."/>
            <person name="Dougan E. K."/>
            <person name="Thang M."/>
            <person name="Chan C."/>
        </authorList>
    </citation>
    <scope>NUCLEOTIDE SEQUENCE [LARGE SCALE GENOMIC DNA]</scope>
</reference>
<feature type="repeat" description="ANK" evidence="3">
    <location>
        <begin position="76"/>
        <end position="108"/>
    </location>
</feature>
<dbReference type="PROSITE" id="PS50297">
    <property type="entry name" value="ANK_REP_REGION"/>
    <property type="match status" value="1"/>
</dbReference>
<sequence length="154" mass="16742">MSGYNTVQDGENSLLHAAVLSGDETLVQRLITQRAELNKEEDDSTPLFKAVGLDDPAIAIALLSARADVNWRGSEFSFTALHQAVCVNNQKMIEALVRAGADVELVDEGGSTALSLAQSMQKRLEAEMEEAELSAHVCTRELERQDRAPRSSLS</sequence>
<dbReference type="Proteomes" id="UP001642484">
    <property type="component" value="Unassembled WGS sequence"/>
</dbReference>
<keyword evidence="4" id="KW-0175">Coiled coil</keyword>
<feature type="coiled-coil region" evidence="4">
    <location>
        <begin position="114"/>
        <end position="141"/>
    </location>
</feature>
<evidence type="ECO:0000256" key="4">
    <source>
        <dbReference type="SAM" id="Coils"/>
    </source>
</evidence>
<dbReference type="SMART" id="SM00248">
    <property type="entry name" value="ANK"/>
    <property type="match status" value="3"/>
</dbReference>
<proteinExistence type="predicted"/>
<organism evidence="5 6">
    <name type="scientific">Durusdinium trenchii</name>
    <dbReference type="NCBI Taxonomy" id="1381693"/>
    <lineage>
        <taxon>Eukaryota</taxon>
        <taxon>Sar</taxon>
        <taxon>Alveolata</taxon>
        <taxon>Dinophyceae</taxon>
        <taxon>Suessiales</taxon>
        <taxon>Symbiodiniaceae</taxon>
        <taxon>Durusdinium</taxon>
    </lineage>
</organism>
<dbReference type="SUPFAM" id="SSF48403">
    <property type="entry name" value="Ankyrin repeat"/>
    <property type="match status" value="1"/>
</dbReference>
<accession>A0ABP0NM81</accession>
<keyword evidence="2 3" id="KW-0040">ANK repeat</keyword>
<keyword evidence="6" id="KW-1185">Reference proteome</keyword>
<dbReference type="Gene3D" id="1.25.40.20">
    <property type="entry name" value="Ankyrin repeat-containing domain"/>
    <property type="match status" value="1"/>
</dbReference>
<gene>
    <name evidence="5" type="ORF">CCMP2556_LOCUS31777</name>
</gene>
<dbReference type="EMBL" id="CAXAMN010021940">
    <property type="protein sequence ID" value="CAK9064664.1"/>
    <property type="molecule type" value="Genomic_DNA"/>
</dbReference>
<evidence type="ECO:0000256" key="3">
    <source>
        <dbReference type="PROSITE-ProRule" id="PRU00023"/>
    </source>
</evidence>
<evidence type="ECO:0000313" key="6">
    <source>
        <dbReference type="Proteomes" id="UP001642484"/>
    </source>
</evidence>
<evidence type="ECO:0000256" key="1">
    <source>
        <dbReference type="ARBA" id="ARBA00022737"/>
    </source>
</evidence>
<protein>
    <submittedName>
        <fullName evidence="5">Uncharacterized protein</fullName>
    </submittedName>
</protein>
<dbReference type="PROSITE" id="PS50088">
    <property type="entry name" value="ANK_REPEAT"/>
    <property type="match status" value="2"/>
</dbReference>
<dbReference type="InterPro" id="IPR002110">
    <property type="entry name" value="Ankyrin_rpt"/>
</dbReference>